<dbReference type="EMBL" id="CM017692">
    <property type="protein sequence ID" value="TYH18060.1"/>
    <property type="molecule type" value="Genomic_DNA"/>
</dbReference>
<accession>A0A5D2GKE8</accession>
<sequence>MKGPTPSPAREDCTYQSTAHFPACLHHKSFHCRQAYEDSQIALPCNFIPTVNVLFYLPVFILLLTSNLHFNFIFCF</sequence>
<evidence type="ECO:0000313" key="3">
    <source>
        <dbReference type="Proteomes" id="UP000323506"/>
    </source>
</evidence>
<keyword evidence="1" id="KW-0472">Membrane</keyword>
<proteinExistence type="predicted"/>
<protein>
    <submittedName>
        <fullName evidence="2">Uncharacterized protein</fullName>
    </submittedName>
</protein>
<gene>
    <name evidence="2" type="ORF">ES288_A05G240100v1</name>
</gene>
<reference evidence="2 3" key="1">
    <citation type="submission" date="2019-06" db="EMBL/GenBank/DDBJ databases">
        <title>WGS assembly of Gossypium darwinii.</title>
        <authorList>
            <person name="Chen Z.J."/>
            <person name="Sreedasyam A."/>
            <person name="Ando A."/>
            <person name="Song Q."/>
            <person name="De L."/>
            <person name="Hulse-Kemp A."/>
            <person name="Ding M."/>
            <person name="Ye W."/>
            <person name="Kirkbride R."/>
            <person name="Jenkins J."/>
            <person name="Plott C."/>
            <person name="Lovell J."/>
            <person name="Lin Y.-M."/>
            <person name="Vaughn R."/>
            <person name="Liu B."/>
            <person name="Li W."/>
            <person name="Simpson S."/>
            <person name="Scheffler B."/>
            <person name="Saski C."/>
            <person name="Grover C."/>
            <person name="Hu G."/>
            <person name="Conover J."/>
            <person name="Carlson J."/>
            <person name="Shu S."/>
            <person name="Boston L."/>
            <person name="Williams M."/>
            <person name="Peterson D."/>
            <person name="Mcgee K."/>
            <person name="Jones D."/>
            <person name="Wendel J."/>
            <person name="Stelly D."/>
            <person name="Grimwood J."/>
            <person name="Schmutz J."/>
        </authorList>
    </citation>
    <scope>NUCLEOTIDE SEQUENCE [LARGE SCALE GENOMIC DNA]</scope>
    <source>
        <strain evidence="2">1808015.09</strain>
    </source>
</reference>
<evidence type="ECO:0000256" key="1">
    <source>
        <dbReference type="SAM" id="Phobius"/>
    </source>
</evidence>
<keyword evidence="3" id="KW-1185">Reference proteome</keyword>
<feature type="transmembrane region" description="Helical" evidence="1">
    <location>
        <begin position="53"/>
        <end position="74"/>
    </location>
</feature>
<evidence type="ECO:0000313" key="2">
    <source>
        <dbReference type="EMBL" id="TYH18060.1"/>
    </source>
</evidence>
<organism evidence="2 3">
    <name type="scientific">Gossypium darwinii</name>
    <name type="common">Darwin's cotton</name>
    <name type="synonym">Gossypium barbadense var. darwinii</name>
    <dbReference type="NCBI Taxonomy" id="34276"/>
    <lineage>
        <taxon>Eukaryota</taxon>
        <taxon>Viridiplantae</taxon>
        <taxon>Streptophyta</taxon>
        <taxon>Embryophyta</taxon>
        <taxon>Tracheophyta</taxon>
        <taxon>Spermatophyta</taxon>
        <taxon>Magnoliopsida</taxon>
        <taxon>eudicotyledons</taxon>
        <taxon>Gunneridae</taxon>
        <taxon>Pentapetalae</taxon>
        <taxon>rosids</taxon>
        <taxon>malvids</taxon>
        <taxon>Malvales</taxon>
        <taxon>Malvaceae</taxon>
        <taxon>Malvoideae</taxon>
        <taxon>Gossypium</taxon>
    </lineage>
</organism>
<name>A0A5D2GKE8_GOSDA</name>
<keyword evidence="1" id="KW-1133">Transmembrane helix</keyword>
<dbReference type="AlphaFoldDB" id="A0A5D2GKE8"/>
<dbReference type="Proteomes" id="UP000323506">
    <property type="component" value="Chromosome A05"/>
</dbReference>
<keyword evidence="1" id="KW-0812">Transmembrane</keyword>